<comment type="caution">
    <text evidence="3">The sequence shown here is derived from an EMBL/GenBank/DDBJ whole genome shotgun (WGS) entry which is preliminary data.</text>
</comment>
<dbReference type="AlphaFoldDB" id="A0A200R683"/>
<evidence type="ECO:0000256" key="2">
    <source>
        <dbReference type="SAM" id="MobiDB-lite"/>
    </source>
</evidence>
<keyword evidence="1" id="KW-0175">Coiled coil</keyword>
<organism evidence="3 4">
    <name type="scientific">Macleaya cordata</name>
    <name type="common">Five-seeded plume-poppy</name>
    <name type="synonym">Bocconia cordata</name>
    <dbReference type="NCBI Taxonomy" id="56857"/>
    <lineage>
        <taxon>Eukaryota</taxon>
        <taxon>Viridiplantae</taxon>
        <taxon>Streptophyta</taxon>
        <taxon>Embryophyta</taxon>
        <taxon>Tracheophyta</taxon>
        <taxon>Spermatophyta</taxon>
        <taxon>Magnoliopsida</taxon>
        <taxon>Ranunculales</taxon>
        <taxon>Papaveraceae</taxon>
        <taxon>Papaveroideae</taxon>
        <taxon>Macleaya</taxon>
    </lineage>
</organism>
<dbReference type="Proteomes" id="UP000195402">
    <property type="component" value="Unassembled WGS sequence"/>
</dbReference>
<keyword evidence="4" id="KW-1185">Reference proteome</keyword>
<dbReference type="EMBL" id="MVGT01000437">
    <property type="protein sequence ID" value="OVA18241.1"/>
    <property type="molecule type" value="Genomic_DNA"/>
</dbReference>
<accession>A0A200R683</accession>
<protein>
    <submittedName>
        <fullName evidence="3">Uncharacterized protein</fullName>
    </submittedName>
</protein>
<dbReference type="STRING" id="56857.A0A200R683"/>
<name>A0A200R683_MACCD</name>
<dbReference type="OMA" id="ASAFACY"/>
<evidence type="ECO:0000313" key="3">
    <source>
        <dbReference type="EMBL" id="OVA18241.1"/>
    </source>
</evidence>
<reference evidence="3 4" key="1">
    <citation type="journal article" date="2017" name="Mol. Plant">
        <title>The Genome of Medicinal Plant Macleaya cordata Provides New Insights into Benzylisoquinoline Alkaloids Metabolism.</title>
        <authorList>
            <person name="Liu X."/>
            <person name="Liu Y."/>
            <person name="Huang P."/>
            <person name="Ma Y."/>
            <person name="Qing Z."/>
            <person name="Tang Q."/>
            <person name="Cao H."/>
            <person name="Cheng P."/>
            <person name="Zheng Y."/>
            <person name="Yuan Z."/>
            <person name="Zhou Y."/>
            <person name="Liu J."/>
            <person name="Tang Z."/>
            <person name="Zhuo Y."/>
            <person name="Zhang Y."/>
            <person name="Yu L."/>
            <person name="Huang J."/>
            <person name="Yang P."/>
            <person name="Peng Q."/>
            <person name="Zhang J."/>
            <person name="Jiang W."/>
            <person name="Zhang Z."/>
            <person name="Lin K."/>
            <person name="Ro D.K."/>
            <person name="Chen X."/>
            <person name="Xiong X."/>
            <person name="Shang Y."/>
            <person name="Huang S."/>
            <person name="Zeng J."/>
        </authorList>
    </citation>
    <scope>NUCLEOTIDE SEQUENCE [LARGE SCALE GENOMIC DNA]</scope>
    <source>
        <strain evidence="4">cv. BLH2017</strain>
        <tissue evidence="3">Root</tissue>
    </source>
</reference>
<feature type="compositionally biased region" description="Basic and acidic residues" evidence="2">
    <location>
        <begin position="633"/>
        <end position="650"/>
    </location>
</feature>
<proteinExistence type="predicted"/>
<gene>
    <name evidence="3" type="ORF">BVC80_1835g673</name>
</gene>
<dbReference type="PANTHER" id="PTHR34121">
    <property type="entry name" value="MYOSIN-11"/>
    <property type="match status" value="1"/>
</dbReference>
<dbReference type="OrthoDB" id="2019255at2759"/>
<dbReference type="PANTHER" id="PTHR34121:SF1">
    <property type="entry name" value="FILAMIN-A-INTERACTING PROTEIN 1"/>
    <property type="match status" value="1"/>
</dbReference>
<dbReference type="InParanoid" id="A0A200R683"/>
<feature type="coiled-coil region" evidence="1">
    <location>
        <begin position="361"/>
        <end position="413"/>
    </location>
</feature>
<feature type="region of interest" description="Disordered" evidence="2">
    <location>
        <begin position="242"/>
        <end position="262"/>
    </location>
</feature>
<sequence length="663" mass="75017">MSWFRSAVNKAVEVSGRNNLTRYVRDYADTVVQHAGQAVVGGAKILQDRIGTRNLKSFKQTIKGLEEVAVSCRGLERVQLLRRWLVALKEIERLSGDSLDDKQNSLEPNDSDENKDSPRKPTLALYYDSDMVGEPVNFRDVFLYSQALEGVILSMILEKPDEEEVSLLLEIFGLCLTGGKEVHNAIMRNIQELARAFSCYQDEVLVKREELLEFAQGAISGLKLNADLARIDAEASNLQKKLDSMKTSSVPSSEGEGKTSEKTAITSVEALKEALADIRLCSRLETLLLKKKSLTNGDSPEIHSRKACSPLLFTISFIDKLKVISESLASSTSKAEKRISDHSRLHKEEALSFRVTKVSEVSEIEKELASEVSLLEKQRDELEAELQKVNVSLTAARARLRNTREEREQFDEASIQIVAHLKTKEDELSRSIASCRIEADVVNTWINFLEETWVLQTSNAEQTDEQANEELEKYGDYFLHLVIRHLSAYEGELGILINNIRNIVENLKILNQGAEKAPSGDGESSIVINSRKRLEEEYLEFEAKIVTTFSVVDDMKEQFYAQQEKLSWKNERRVNELFSAIKQIKEEFESIERPIIQMDKKTSTPKAETPSRGRLQRSFSEMPAQRIEVVPPMKDEPSNSPLVKERRSLDSDAELAPLEFLQD</sequence>
<feature type="region of interest" description="Disordered" evidence="2">
    <location>
        <begin position="598"/>
        <end position="663"/>
    </location>
</feature>
<dbReference type="FunCoup" id="A0A200R683">
    <property type="interactions" value="2756"/>
</dbReference>
<evidence type="ECO:0000256" key="1">
    <source>
        <dbReference type="SAM" id="Coils"/>
    </source>
</evidence>
<evidence type="ECO:0000313" key="4">
    <source>
        <dbReference type="Proteomes" id="UP000195402"/>
    </source>
</evidence>
<feature type="region of interest" description="Disordered" evidence="2">
    <location>
        <begin position="99"/>
        <end position="120"/>
    </location>
</feature>